<dbReference type="Pfam" id="PF25021">
    <property type="entry name" value="TEN_NHL"/>
    <property type="match status" value="1"/>
</dbReference>
<evidence type="ECO:0000256" key="1">
    <source>
        <dbReference type="ARBA" id="ARBA00022737"/>
    </source>
</evidence>
<evidence type="ECO:0000313" key="3">
    <source>
        <dbReference type="EMBL" id="SUZ79483.1"/>
    </source>
</evidence>
<organism evidence="3">
    <name type="scientific">marine metagenome</name>
    <dbReference type="NCBI Taxonomy" id="408172"/>
    <lineage>
        <taxon>unclassified sequences</taxon>
        <taxon>metagenomes</taxon>
        <taxon>ecological metagenomes</taxon>
    </lineage>
</organism>
<dbReference type="PANTHER" id="PTHR46388:SF2">
    <property type="entry name" value="NHL REPEAT-CONTAINING PROTEIN 2"/>
    <property type="match status" value="1"/>
</dbReference>
<evidence type="ECO:0000259" key="2">
    <source>
        <dbReference type="Pfam" id="PF25021"/>
    </source>
</evidence>
<dbReference type="InterPro" id="IPR011042">
    <property type="entry name" value="6-blade_b-propeller_TolB-like"/>
</dbReference>
<proteinExistence type="predicted"/>
<dbReference type="Gene3D" id="2.120.10.30">
    <property type="entry name" value="TolB, C-terminal domain"/>
    <property type="match status" value="3"/>
</dbReference>
<sequence>VKLETTITRGVEMAHISRRRFLRTSFAAGLVGLPSLTWAQRQQVITVAGTGIAGYEYEGSGGTLATNAPVNNPYGLAIGPDGALYFCEVDTGRIRRVDLASGMLSTIAGNGQKGFVAESRRPLNTPFSAPHEIRWDEQGNLYIVERDNHCVHRIARQSGVVTTLAGNGEPGFSGDGGIAVLAQLRQPHSIAFDSRGNLLICDIGNQRLRLVSRETGFIDTIGGTGERIATPNDGPLIGTPLLGPRSIDTDPDGNAYLVLREGNSVYQLDIEGNRLHRIAGTGERGYTGDGGPAISATFNGPKGIAYSREDHSLYIVDTENHVIRRMSLSTGEIYTVLGNGERGDGPDGDPLGCKTNRPHGVCVHNGLVYVTDSESHRVRAISGLMGPQSLTA</sequence>
<dbReference type="PANTHER" id="PTHR46388">
    <property type="entry name" value="NHL REPEAT-CONTAINING PROTEIN 2"/>
    <property type="match status" value="1"/>
</dbReference>
<dbReference type="AlphaFoldDB" id="A0A381QPN2"/>
<reference evidence="3" key="1">
    <citation type="submission" date="2018-05" db="EMBL/GenBank/DDBJ databases">
        <authorList>
            <person name="Lanie J.A."/>
            <person name="Ng W.-L."/>
            <person name="Kazmierczak K.M."/>
            <person name="Andrzejewski T.M."/>
            <person name="Davidsen T.M."/>
            <person name="Wayne K.J."/>
            <person name="Tettelin H."/>
            <person name="Glass J.I."/>
            <person name="Rusch D."/>
            <person name="Podicherti R."/>
            <person name="Tsui H.-C.T."/>
            <person name="Winkler M.E."/>
        </authorList>
    </citation>
    <scope>NUCLEOTIDE SEQUENCE</scope>
</reference>
<name>A0A381QPN2_9ZZZZ</name>
<dbReference type="InterPro" id="IPR056822">
    <property type="entry name" value="TEN_NHL"/>
</dbReference>
<accession>A0A381QPN2</accession>
<dbReference type="InterPro" id="IPR001258">
    <property type="entry name" value="NHL_repeat"/>
</dbReference>
<feature type="domain" description="Teneurin NHL" evidence="2">
    <location>
        <begin position="123"/>
        <end position="212"/>
    </location>
</feature>
<protein>
    <recommendedName>
        <fullName evidence="2">Teneurin NHL domain-containing protein</fullName>
    </recommendedName>
</protein>
<gene>
    <name evidence="3" type="ORF">METZ01_LOCUS32337</name>
</gene>
<keyword evidence="1" id="KW-0677">Repeat</keyword>
<dbReference type="SUPFAM" id="SSF101898">
    <property type="entry name" value="NHL repeat"/>
    <property type="match status" value="1"/>
</dbReference>
<dbReference type="Pfam" id="PF01436">
    <property type="entry name" value="NHL"/>
    <property type="match status" value="1"/>
</dbReference>
<dbReference type="EMBL" id="UINC01001388">
    <property type="protein sequence ID" value="SUZ79483.1"/>
    <property type="molecule type" value="Genomic_DNA"/>
</dbReference>
<feature type="non-terminal residue" evidence="3">
    <location>
        <position position="1"/>
    </location>
</feature>